<evidence type="ECO:0000259" key="4">
    <source>
        <dbReference type="PROSITE" id="PS50234"/>
    </source>
</evidence>
<feature type="region of interest" description="Disordered" evidence="2">
    <location>
        <begin position="177"/>
        <end position="228"/>
    </location>
</feature>
<feature type="region of interest" description="Disordered" evidence="2">
    <location>
        <begin position="424"/>
        <end position="459"/>
    </location>
</feature>
<protein>
    <submittedName>
        <fullName evidence="5">Uncharacterized protein</fullName>
    </submittedName>
</protein>
<feature type="domain" description="VWFA" evidence="4">
    <location>
        <begin position="317"/>
        <end position="473"/>
    </location>
</feature>
<dbReference type="Proteomes" id="UP001180020">
    <property type="component" value="Unassembled WGS sequence"/>
</dbReference>
<dbReference type="InterPro" id="IPR057427">
    <property type="entry name" value="WAV3_C"/>
</dbReference>
<keyword evidence="1" id="KW-0479">Metal-binding</keyword>
<dbReference type="InterPro" id="IPR051266">
    <property type="entry name" value="CLCR"/>
</dbReference>
<dbReference type="PROSITE" id="PS50089">
    <property type="entry name" value="ZF_RING_2"/>
    <property type="match status" value="1"/>
</dbReference>
<dbReference type="SMART" id="SM00327">
    <property type="entry name" value="VWA"/>
    <property type="match status" value="1"/>
</dbReference>
<dbReference type="Gene3D" id="3.30.40.10">
    <property type="entry name" value="Zinc/RING finger domain, C3HC4 (zinc finger)"/>
    <property type="match status" value="1"/>
</dbReference>
<feature type="compositionally biased region" description="Low complexity" evidence="2">
    <location>
        <begin position="441"/>
        <end position="458"/>
    </location>
</feature>
<reference evidence="5" key="2">
    <citation type="submission" date="2023-06" db="EMBL/GenBank/DDBJ databases">
        <authorList>
            <person name="Ma L."/>
            <person name="Liu K.-W."/>
            <person name="Li Z."/>
            <person name="Hsiao Y.-Y."/>
            <person name="Qi Y."/>
            <person name="Fu T."/>
            <person name="Tang G."/>
            <person name="Zhang D."/>
            <person name="Sun W.-H."/>
            <person name="Liu D.-K."/>
            <person name="Li Y."/>
            <person name="Chen G.-Z."/>
            <person name="Liu X.-D."/>
            <person name="Liao X.-Y."/>
            <person name="Jiang Y.-T."/>
            <person name="Yu X."/>
            <person name="Hao Y."/>
            <person name="Huang J."/>
            <person name="Zhao X.-W."/>
            <person name="Ke S."/>
            <person name="Chen Y.-Y."/>
            <person name="Wu W.-L."/>
            <person name="Hsu J.-L."/>
            <person name="Lin Y.-F."/>
            <person name="Huang M.-D."/>
            <person name="Li C.-Y."/>
            <person name="Huang L."/>
            <person name="Wang Z.-W."/>
            <person name="Zhao X."/>
            <person name="Zhong W.-Y."/>
            <person name="Peng D.-H."/>
            <person name="Ahmad S."/>
            <person name="Lan S."/>
            <person name="Zhang J.-S."/>
            <person name="Tsai W.-C."/>
            <person name="Van De Peer Y."/>
            <person name="Liu Z.-J."/>
        </authorList>
    </citation>
    <scope>NUCLEOTIDE SEQUENCE</scope>
    <source>
        <strain evidence="5">CP</strain>
        <tissue evidence="5">Leaves</tissue>
    </source>
</reference>
<dbReference type="Pfam" id="PF25243">
    <property type="entry name" value="WAV3_C"/>
    <property type="match status" value="1"/>
</dbReference>
<name>A0AAV9DFI1_ACOCL</name>
<dbReference type="Gene3D" id="3.40.50.410">
    <property type="entry name" value="von Willebrand factor, type A domain"/>
    <property type="match status" value="1"/>
</dbReference>
<dbReference type="PROSITE" id="PS50234">
    <property type="entry name" value="VWFA"/>
    <property type="match status" value="1"/>
</dbReference>
<dbReference type="InterPro" id="IPR013083">
    <property type="entry name" value="Znf_RING/FYVE/PHD"/>
</dbReference>
<keyword evidence="6" id="KW-1185">Reference proteome</keyword>
<feature type="region of interest" description="Disordered" evidence="2">
    <location>
        <begin position="674"/>
        <end position="695"/>
    </location>
</feature>
<sequence length="735" mass="78665">MGTGWRRAFCTSIRGDPEAAEPAVAPDSPAPKTCSRLGFFSSSSGGGSNPSTPRLRCRTTTPPPPPEVQDGPRLQCKTTRTTPSNSTPSSPRSPSRLSNIFKSGLRLSRNSRCGVCMEGVKAGQGRAIFTAECSHAFHFPCIASHVKKTSSLVCPVCSSQWRDPPLLTLHKSLLLSSSSSSHRHEPKSMPSTPTKSIEPKPESTPKKAYDDDEPLLSTSHGGPTRFNPIFEAEDEENDDGDDDEIGEFQGFFVNPSSSSSSCPPVNNAGVEVRMSSEAAVVSISRYHETHIVALRVKAPAAAAAAVMLEPRRRAAIDLVTVLDVSATMSGAKLHMLKRAMRLLVASLGPADRLCVVAFSGAAKRLLPLRRMSPAGKRSARQIVDRLACSGRGGGAAAGVSSEALRKAARVLEDRRHRNPVASIVLLSDGQEDQSSAKANRSRSSSTSRSRPTTPSSTRFAHLEIPVHASGFGDGKNKKGEPAEDAFARCVGGLLSVVAQDVRLQIGFAPGLPAAGEITAIYSCGGRPALVGAGGASSSVRIGDLYAEEERELLVEMRVLKSSSAGGDQRLMSSRCCFKDPATQELRHCRDRALVLPTARAVRSSDPKIERLRNLFVATRATAESRRLVERGDSAMALHLLSSARSLLMQSTSTSADENLRVVEAEMAELKWRRQQQSAAQSRRTTETAAAETVGGAEALTPTSAWRAAERLAKVAIMRKSMNRVSDLHGFENARF</sequence>
<gene>
    <name evidence="5" type="ORF">QJS10_CPB13g00310</name>
</gene>
<dbReference type="PANTHER" id="PTHR10579">
    <property type="entry name" value="CALCIUM-ACTIVATED CHLORIDE CHANNEL REGULATOR"/>
    <property type="match status" value="1"/>
</dbReference>
<dbReference type="Pfam" id="PF17123">
    <property type="entry name" value="zf-RING_11"/>
    <property type="match status" value="1"/>
</dbReference>
<proteinExistence type="predicted"/>
<reference evidence="5" key="1">
    <citation type="journal article" date="2023" name="Nat. Commun.">
        <title>Diploid and tetraploid genomes of Acorus and the evolution of monocots.</title>
        <authorList>
            <person name="Ma L."/>
            <person name="Liu K.W."/>
            <person name="Li Z."/>
            <person name="Hsiao Y.Y."/>
            <person name="Qi Y."/>
            <person name="Fu T."/>
            <person name="Tang G.D."/>
            <person name="Zhang D."/>
            <person name="Sun W.H."/>
            <person name="Liu D.K."/>
            <person name="Li Y."/>
            <person name="Chen G.Z."/>
            <person name="Liu X.D."/>
            <person name="Liao X.Y."/>
            <person name="Jiang Y.T."/>
            <person name="Yu X."/>
            <person name="Hao Y."/>
            <person name="Huang J."/>
            <person name="Zhao X.W."/>
            <person name="Ke S."/>
            <person name="Chen Y.Y."/>
            <person name="Wu W.L."/>
            <person name="Hsu J.L."/>
            <person name="Lin Y.F."/>
            <person name="Huang M.D."/>
            <person name="Li C.Y."/>
            <person name="Huang L."/>
            <person name="Wang Z.W."/>
            <person name="Zhao X."/>
            <person name="Zhong W.Y."/>
            <person name="Peng D.H."/>
            <person name="Ahmad S."/>
            <person name="Lan S."/>
            <person name="Zhang J.S."/>
            <person name="Tsai W.C."/>
            <person name="Van de Peer Y."/>
            <person name="Liu Z.J."/>
        </authorList>
    </citation>
    <scope>NUCLEOTIDE SEQUENCE</scope>
    <source>
        <strain evidence="5">CP</strain>
    </source>
</reference>
<dbReference type="EMBL" id="JAUJYO010000013">
    <property type="protein sequence ID" value="KAK1300321.1"/>
    <property type="molecule type" value="Genomic_DNA"/>
</dbReference>
<dbReference type="PANTHER" id="PTHR10579:SF55">
    <property type="entry name" value="E3 UBIQUITIN-PROTEIN LIGASE WAV3"/>
    <property type="match status" value="1"/>
</dbReference>
<dbReference type="InterPro" id="IPR002035">
    <property type="entry name" value="VWF_A"/>
</dbReference>
<feature type="compositionally biased region" description="Low complexity" evidence="2">
    <location>
        <begin position="20"/>
        <end position="31"/>
    </location>
</feature>
<dbReference type="InterPro" id="IPR036465">
    <property type="entry name" value="vWFA_dom_sf"/>
</dbReference>
<evidence type="ECO:0000313" key="6">
    <source>
        <dbReference type="Proteomes" id="UP001180020"/>
    </source>
</evidence>
<evidence type="ECO:0000256" key="1">
    <source>
        <dbReference type="PROSITE-ProRule" id="PRU00175"/>
    </source>
</evidence>
<feature type="compositionally biased region" description="Basic and acidic residues" evidence="2">
    <location>
        <begin position="197"/>
        <end position="209"/>
    </location>
</feature>
<dbReference type="SUPFAM" id="SSF53300">
    <property type="entry name" value="vWA-like"/>
    <property type="match status" value="1"/>
</dbReference>
<evidence type="ECO:0000259" key="3">
    <source>
        <dbReference type="PROSITE" id="PS50089"/>
    </source>
</evidence>
<feature type="region of interest" description="Disordered" evidence="2">
    <location>
        <begin position="13"/>
        <end position="98"/>
    </location>
</feature>
<dbReference type="SUPFAM" id="SSF57850">
    <property type="entry name" value="RING/U-box"/>
    <property type="match status" value="1"/>
</dbReference>
<evidence type="ECO:0000256" key="2">
    <source>
        <dbReference type="SAM" id="MobiDB-lite"/>
    </source>
</evidence>
<keyword evidence="1" id="KW-0862">Zinc</keyword>
<dbReference type="Pfam" id="PF13519">
    <property type="entry name" value="VWA_2"/>
    <property type="match status" value="1"/>
</dbReference>
<evidence type="ECO:0000313" key="5">
    <source>
        <dbReference type="EMBL" id="KAK1300321.1"/>
    </source>
</evidence>
<accession>A0AAV9DFI1</accession>
<dbReference type="AlphaFoldDB" id="A0AAV9DFI1"/>
<feature type="compositionally biased region" description="Low complexity" evidence="2">
    <location>
        <begin position="50"/>
        <end position="60"/>
    </location>
</feature>
<keyword evidence="1" id="KW-0863">Zinc-finger</keyword>
<dbReference type="SMART" id="SM00184">
    <property type="entry name" value="RING"/>
    <property type="match status" value="1"/>
</dbReference>
<feature type="domain" description="RING-type" evidence="3">
    <location>
        <begin position="113"/>
        <end position="158"/>
    </location>
</feature>
<dbReference type="InterPro" id="IPR001841">
    <property type="entry name" value="Znf_RING"/>
</dbReference>
<comment type="caution">
    <text evidence="5">The sequence shown here is derived from an EMBL/GenBank/DDBJ whole genome shotgun (WGS) entry which is preliminary data.</text>
</comment>
<feature type="compositionally biased region" description="Low complexity" evidence="2">
    <location>
        <begin position="68"/>
        <end position="96"/>
    </location>
</feature>
<dbReference type="GO" id="GO:0008270">
    <property type="term" value="F:zinc ion binding"/>
    <property type="evidence" value="ECO:0007669"/>
    <property type="project" value="UniProtKB-KW"/>
</dbReference>
<organism evidence="5 6">
    <name type="scientific">Acorus calamus</name>
    <name type="common">Sweet flag</name>
    <dbReference type="NCBI Taxonomy" id="4465"/>
    <lineage>
        <taxon>Eukaryota</taxon>
        <taxon>Viridiplantae</taxon>
        <taxon>Streptophyta</taxon>
        <taxon>Embryophyta</taxon>
        <taxon>Tracheophyta</taxon>
        <taxon>Spermatophyta</taxon>
        <taxon>Magnoliopsida</taxon>
        <taxon>Liliopsida</taxon>
        <taxon>Acoraceae</taxon>
        <taxon>Acorus</taxon>
    </lineage>
</organism>